<dbReference type="PROSITE" id="PS51257">
    <property type="entry name" value="PROKAR_LIPOPROTEIN"/>
    <property type="match status" value="1"/>
</dbReference>
<evidence type="ECO:0008006" key="3">
    <source>
        <dbReference type="Google" id="ProtNLM"/>
    </source>
</evidence>
<reference evidence="2" key="1">
    <citation type="submission" date="2016-10" db="EMBL/GenBank/DDBJ databases">
        <authorList>
            <person name="Varghese N."/>
        </authorList>
    </citation>
    <scope>NUCLEOTIDE SEQUENCE [LARGE SCALE GENOMIC DNA]</scope>
    <source>
        <strain evidence="2">HL 19</strain>
    </source>
</reference>
<dbReference type="OrthoDB" id="5405892at2"/>
<keyword evidence="2" id="KW-1185">Reference proteome</keyword>
<protein>
    <recommendedName>
        <fullName evidence="3">SmpA / OmlA family protein</fullName>
    </recommendedName>
</protein>
<dbReference type="Proteomes" id="UP000183104">
    <property type="component" value="Unassembled WGS sequence"/>
</dbReference>
<proteinExistence type="predicted"/>
<dbReference type="RefSeq" id="WP_054965683.1">
    <property type="nucleotide sequence ID" value="NZ_FMUN01000006.1"/>
</dbReference>
<dbReference type="EMBL" id="FMUN01000006">
    <property type="protein sequence ID" value="SCY46901.1"/>
    <property type="molecule type" value="Genomic_DNA"/>
</dbReference>
<dbReference type="STRING" id="381306.AN478_05900"/>
<evidence type="ECO:0000313" key="1">
    <source>
        <dbReference type="EMBL" id="SCY46901.1"/>
    </source>
</evidence>
<evidence type="ECO:0000313" key="2">
    <source>
        <dbReference type="Proteomes" id="UP000183104"/>
    </source>
</evidence>
<organism evidence="1 2">
    <name type="scientific">Thiohalorhabdus denitrificans</name>
    <dbReference type="NCBI Taxonomy" id="381306"/>
    <lineage>
        <taxon>Bacteria</taxon>
        <taxon>Pseudomonadati</taxon>
        <taxon>Pseudomonadota</taxon>
        <taxon>Gammaproteobacteria</taxon>
        <taxon>Thiohalorhabdales</taxon>
        <taxon>Thiohalorhabdaceae</taxon>
        <taxon>Thiohalorhabdus</taxon>
    </lineage>
</organism>
<name>A0A0P9C731_9GAMM</name>
<dbReference type="AlphaFoldDB" id="A0A0P9C731"/>
<gene>
    <name evidence="1" type="ORF">SAMN05661077_2197</name>
</gene>
<accession>A0A0P9C731</accession>
<sequence>MRMRIVGVLGAVALLGGCAAVDIGKDFDLATFEERVEVGETQRTEVRRWLGEPVSTGQSVQPDGTRLEEWLYYHGRGTLPGLSDARLQTLEIQFREDGVVESYKWSGESG</sequence>